<evidence type="ECO:0000313" key="5">
    <source>
        <dbReference type="EMBL" id="GJD64084.1"/>
    </source>
</evidence>
<evidence type="ECO:0000313" key="6">
    <source>
        <dbReference type="Proteomes" id="UP001055286"/>
    </source>
</evidence>
<evidence type="ECO:0000256" key="1">
    <source>
        <dbReference type="ARBA" id="ARBA00012528"/>
    </source>
</evidence>
<dbReference type="InterPro" id="IPR043128">
    <property type="entry name" value="Rev_trsase/Diguanyl_cyclase"/>
</dbReference>
<feature type="transmembrane region" description="Helical" evidence="3">
    <location>
        <begin position="208"/>
        <end position="228"/>
    </location>
</feature>
<dbReference type="GO" id="GO:1902201">
    <property type="term" value="P:negative regulation of bacterial-type flagellum-dependent cell motility"/>
    <property type="evidence" value="ECO:0007669"/>
    <property type="project" value="TreeGrafter"/>
</dbReference>
<reference evidence="5" key="2">
    <citation type="submission" date="2021-08" db="EMBL/GenBank/DDBJ databases">
        <authorList>
            <person name="Tani A."/>
            <person name="Ola A."/>
            <person name="Ogura Y."/>
            <person name="Katsura K."/>
            <person name="Hayashi T."/>
        </authorList>
    </citation>
    <scope>NUCLEOTIDE SEQUENCE</scope>
    <source>
        <strain evidence="5">JCM 32048</strain>
    </source>
</reference>
<feature type="domain" description="GGDEF" evidence="4">
    <location>
        <begin position="264"/>
        <end position="394"/>
    </location>
</feature>
<dbReference type="EC" id="2.7.7.65" evidence="1"/>
<dbReference type="NCBIfam" id="TIGR00254">
    <property type="entry name" value="GGDEF"/>
    <property type="match status" value="1"/>
</dbReference>
<evidence type="ECO:0000256" key="2">
    <source>
        <dbReference type="ARBA" id="ARBA00034247"/>
    </source>
</evidence>
<dbReference type="GO" id="GO:0052621">
    <property type="term" value="F:diguanylate cyclase activity"/>
    <property type="evidence" value="ECO:0007669"/>
    <property type="project" value="UniProtKB-EC"/>
</dbReference>
<dbReference type="InterPro" id="IPR029787">
    <property type="entry name" value="Nucleotide_cyclase"/>
</dbReference>
<dbReference type="GO" id="GO:0043709">
    <property type="term" value="P:cell adhesion involved in single-species biofilm formation"/>
    <property type="evidence" value="ECO:0007669"/>
    <property type="project" value="TreeGrafter"/>
</dbReference>
<feature type="transmembrane region" description="Helical" evidence="3">
    <location>
        <begin position="116"/>
        <end position="136"/>
    </location>
</feature>
<dbReference type="InterPro" id="IPR000160">
    <property type="entry name" value="GGDEF_dom"/>
</dbReference>
<keyword evidence="3" id="KW-0812">Transmembrane</keyword>
<gene>
    <name evidence="5" type="ORF">MPEAHAMD_4258</name>
</gene>
<sequence length="406" mass="42287">MPVHVGMTLRPSDSERLVMTLDVPTLLFAGVTARCCYVVVFLVSGLRLRDEPCLLHWSGSVACSIIGTLIHYGDGGSGRTLTPFEGAVAHAFFGGSLALCWSGMRRFHRLPIDLRGATLAAVLPGLAFAVPLQLGFGRSGALTGAFAVLIVLIVATLRELARNRSRGAEWSRYVAASGLSVYLAAFATSVALFLAGREVGDDAQSANAALLIDHACSVLIYVGFLAMAGERCNARLTELATTDPLTGLTNRRGVFQAIEQGRMRPAAVLLADIDNFKAINDGSGHEAGDAVLAEFAARLRHVAGPRALPARWGGEEFLLLLPPRLAGAGADLAERIRAATEAEPFRAGGAPLRVTVSIGIAAGGGDLGALLRRADGALYAAKRGGRNRTCAAPETVAGAVAEPAAA</sequence>
<dbReference type="PANTHER" id="PTHR45138">
    <property type="entry name" value="REGULATORY COMPONENTS OF SENSORY TRANSDUCTION SYSTEM"/>
    <property type="match status" value="1"/>
</dbReference>
<keyword evidence="3" id="KW-0472">Membrane</keyword>
<name>A0AA37HEG6_9HYPH</name>
<feature type="transmembrane region" description="Helical" evidence="3">
    <location>
        <begin position="173"/>
        <end position="196"/>
    </location>
</feature>
<feature type="transmembrane region" description="Helical" evidence="3">
    <location>
        <begin position="84"/>
        <end position="104"/>
    </location>
</feature>
<dbReference type="CDD" id="cd01949">
    <property type="entry name" value="GGDEF"/>
    <property type="match status" value="1"/>
</dbReference>
<evidence type="ECO:0000259" key="4">
    <source>
        <dbReference type="PROSITE" id="PS50887"/>
    </source>
</evidence>
<dbReference type="SMART" id="SM00267">
    <property type="entry name" value="GGDEF"/>
    <property type="match status" value="1"/>
</dbReference>
<dbReference type="EMBL" id="BPQJ01000021">
    <property type="protein sequence ID" value="GJD64084.1"/>
    <property type="molecule type" value="Genomic_DNA"/>
</dbReference>
<dbReference type="PANTHER" id="PTHR45138:SF9">
    <property type="entry name" value="DIGUANYLATE CYCLASE DGCM-RELATED"/>
    <property type="match status" value="1"/>
</dbReference>
<dbReference type="GO" id="GO:0005886">
    <property type="term" value="C:plasma membrane"/>
    <property type="evidence" value="ECO:0007669"/>
    <property type="project" value="TreeGrafter"/>
</dbReference>
<dbReference type="Gene3D" id="3.30.70.270">
    <property type="match status" value="1"/>
</dbReference>
<feature type="transmembrane region" description="Helical" evidence="3">
    <location>
        <begin position="26"/>
        <end position="46"/>
    </location>
</feature>
<accession>A0AA37HEG6</accession>
<dbReference type="SUPFAM" id="SSF55073">
    <property type="entry name" value="Nucleotide cyclase"/>
    <property type="match status" value="1"/>
</dbReference>
<keyword evidence="6" id="KW-1185">Reference proteome</keyword>
<proteinExistence type="predicted"/>
<feature type="transmembrane region" description="Helical" evidence="3">
    <location>
        <begin position="142"/>
        <end position="161"/>
    </location>
</feature>
<keyword evidence="3" id="KW-1133">Transmembrane helix</keyword>
<dbReference type="AlphaFoldDB" id="A0AA37HEG6"/>
<dbReference type="Proteomes" id="UP001055286">
    <property type="component" value="Unassembled WGS sequence"/>
</dbReference>
<reference evidence="5" key="1">
    <citation type="journal article" date="2016" name="Front. Microbiol.">
        <title>Genome Sequence of the Piezophilic, Mesophilic Sulfate-Reducing Bacterium Desulfovibrio indicus J2T.</title>
        <authorList>
            <person name="Cao J."/>
            <person name="Maignien L."/>
            <person name="Shao Z."/>
            <person name="Alain K."/>
            <person name="Jebbar M."/>
        </authorList>
    </citation>
    <scope>NUCLEOTIDE SEQUENCE</scope>
    <source>
        <strain evidence="5">JCM 32048</strain>
    </source>
</reference>
<evidence type="ECO:0000256" key="3">
    <source>
        <dbReference type="SAM" id="Phobius"/>
    </source>
</evidence>
<organism evidence="5 6">
    <name type="scientific">Methylobacterium frigidaeris</name>
    <dbReference type="NCBI Taxonomy" id="2038277"/>
    <lineage>
        <taxon>Bacteria</taxon>
        <taxon>Pseudomonadati</taxon>
        <taxon>Pseudomonadota</taxon>
        <taxon>Alphaproteobacteria</taxon>
        <taxon>Hyphomicrobiales</taxon>
        <taxon>Methylobacteriaceae</taxon>
        <taxon>Methylobacterium</taxon>
    </lineage>
</organism>
<comment type="catalytic activity">
    <reaction evidence="2">
        <text>2 GTP = 3',3'-c-di-GMP + 2 diphosphate</text>
        <dbReference type="Rhea" id="RHEA:24898"/>
        <dbReference type="ChEBI" id="CHEBI:33019"/>
        <dbReference type="ChEBI" id="CHEBI:37565"/>
        <dbReference type="ChEBI" id="CHEBI:58805"/>
        <dbReference type="EC" id="2.7.7.65"/>
    </reaction>
</comment>
<dbReference type="InterPro" id="IPR050469">
    <property type="entry name" value="Diguanylate_Cyclase"/>
</dbReference>
<dbReference type="PROSITE" id="PS50887">
    <property type="entry name" value="GGDEF"/>
    <property type="match status" value="1"/>
</dbReference>
<feature type="transmembrane region" description="Helical" evidence="3">
    <location>
        <begin position="53"/>
        <end position="72"/>
    </location>
</feature>
<comment type="caution">
    <text evidence="5">The sequence shown here is derived from an EMBL/GenBank/DDBJ whole genome shotgun (WGS) entry which is preliminary data.</text>
</comment>
<dbReference type="Pfam" id="PF00990">
    <property type="entry name" value="GGDEF"/>
    <property type="match status" value="1"/>
</dbReference>
<protein>
    <recommendedName>
        <fullName evidence="1">diguanylate cyclase</fullName>
        <ecNumber evidence="1">2.7.7.65</ecNumber>
    </recommendedName>
</protein>